<keyword evidence="14" id="KW-1185">Reference proteome</keyword>
<dbReference type="SMART" id="SM00388">
    <property type="entry name" value="HisKA"/>
    <property type="match status" value="1"/>
</dbReference>
<protein>
    <recommendedName>
        <fullName evidence="3">histidine kinase</fullName>
        <ecNumber evidence="3">2.7.13.3</ecNumber>
    </recommendedName>
</protein>
<dbReference type="InterPro" id="IPR035965">
    <property type="entry name" value="PAS-like_dom_sf"/>
</dbReference>
<dbReference type="Pfam" id="PF02518">
    <property type="entry name" value="HATPase_c"/>
    <property type="match status" value="1"/>
</dbReference>
<dbReference type="Proteomes" id="UP000324996">
    <property type="component" value="Unassembled WGS sequence"/>
</dbReference>
<evidence type="ECO:0000256" key="3">
    <source>
        <dbReference type="ARBA" id="ARBA00012438"/>
    </source>
</evidence>
<feature type="domain" description="PAS" evidence="12">
    <location>
        <begin position="27"/>
        <end position="97"/>
    </location>
</feature>
<keyword evidence="7" id="KW-0067">ATP-binding</keyword>
<feature type="domain" description="Histidine kinase" evidence="11">
    <location>
        <begin position="180"/>
        <end position="357"/>
    </location>
</feature>
<dbReference type="InterPro" id="IPR036097">
    <property type="entry name" value="HisK_dim/P_sf"/>
</dbReference>
<gene>
    <name evidence="13" type="ORF">JCM17846_28400</name>
</gene>
<dbReference type="InterPro" id="IPR000014">
    <property type="entry name" value="PAS"/>
</dbReference>
<keyword evidence="8" id="KW-0902">Two-component regulatory system</keyword>
<evidence type="ECO:0000256" key="9">
    <source>
        <dbReference type="ARBA" id="ARBA00023136"/>
    </source>
</evidence>
<dbReference type="GO" id="GO:0006355">
    <property type="term" value="P:regulation of DNA-templated transcription"/>
    <property type="evidence" value="ECO:0007669"/>
    <property type="project" value="InterPro"/>
</dbReference>
<evidence type="ECO:0000256" key="1">
    <source>
        <dbReference type="ARBA" id="ARBA00000085"/>
    </source>
</evidence>
<dbReference type="CDD" id="cd00130">
    <property type="entry name" value="PAS"/>
    <property type="match status" value="1"/>
</dbReference>
<dbReference type="CDD" id="cd00082">
    <property type="entry name" value="HisKA"/>
    <property type="match status" value="1"/>
</dbReference>
<dbReference type="PROSITE" id="PS50112">
    <property type="entry name" value="PAS"/>
    <property type="match status" value="1"/>
</dbReference>
<evidence type="ECO:0000313" key="13">
    <source>
        <dbReference type="EMBL" id="GER05158.1"/>
    </source>
</evidence>
<dbReference type="SUPFAM" id="SSF55785">
    <property type="entry name" value="PYP-like sensor domain (PAS domain)"/>
    <property type="match status" value="1"/>
</dbReference>
<dbReference type="GO" id="GO:0000155">
    <property type="term" value="F:phosphorelay sensor kinase activity"/>
    <property type="evidence" value="ECO:0007669"/>
    <property type="project" value="InterPro"/>
</dbReference>
<dbReference type="GO" id="GO:0016020">
    <property type="term" value="C:membrane"/>
    <property type="evidence" value="ECO:0007669"/>
    <property type="project" value="UniProtKB-SubCell"/>
</dbReference>
<evidence type="ECO:0000256" key="7">
    <source>
        <dbReference type="ARBA" id="ARBA00022840"/>
    </source>
</evidence>
<comment type="caution">
    <text evidence="13">The sequence shown here is derived from an EMBL/GenBank/DDBJ whole genome shotgun (WGS) entry which is preliminary data.</text>
</comment>
<dbReference type="Gene3D" id="3.30.565.10">
    <property type="entry name" value="Histidine kinase-like ATPase, C-terminal domain"/>
    <property type="match status" value="1"/>
</dbReference>
<sequence length="373" mass="41893">MVFGFFERFRRRAQDRHNKSIAENIRLNARLRMLYHAAPDAIITVDGQQIIIEYNKVAETLFGWSVDEAMGMPLSRLLPEKARAEHHRTADYFLRKNKQAPYQMAARTVKALHRDGYEFHVRVSIATVKLENGIAATAIIRDVNEMERMNSRLIALSQDLEAQSRRAEEANQAKSQFLATMSHELRTPLNAIIGFSELIQREIYGPISHQRYEGYISDIRHSGEHLLSLINDVLDLARLESGESALEFESVPTRMAIGQAIKQVRGLSKSQGLRLRARVPRNIAPIHGNRRAMHQIMLNLLSNAIKFTPAGGRILVSAAQTADGKIRLIVDDEGCGIPADKINILGQPFRSLSGNSIMPMKQAWALALRSACA</sequence>
<evidence type="ECO:0000256" key="4">
    <source>
        <dbReference type="ARBA" id="ARBA00022679"/>
    </source>
</evidence>
<dbReference type="EC" id="2.7.13.3" evidence="3"/>
<dbReference type="PANTHER" id="PTHR43711:SF31">
    <property type="entry name" value="HISTIDINE KINASE"/>
    <property type="match status" value="1"/>
</dbReference>
<dbReference type="InterPro" id="IPR005467">
    <property type="entry name" value="His_kinase_dom"/>
</dbReference>
<keyword evidence="6" id="KW-0418">Kinase</keyword>
<dbReference type="NCBIfam" id="TIGR00229">
    <property type="entry name" value="sensory_box"/>
    <property type="match status" value="1"/>
</dbReference>
<dbReference type="EMBL" id="BKCN01000018">
    <property type="protein sequence ID" value="GER05158.1"/>
    <property type="molecule type" value="Genomic_DNA"/>
</dbReference>
<keyword evidence="5" id="KW-0547">Nucleotide-binding</keyword>
<dbReference type="Gene3D" id="1.10.287.130">
    <property type="match status" value="1"/>
</dbReference>
<feature type="coiled-coil region" evidence="10">
    <location>
        <begin position="143"/>
        <end position="173"/>
    </location>
</feature>
<dbReference type="InterPro" id="IPR050736">
    <property type="entry name" value="Sensor_HK_Regulatory"/>
</dbReference>
<dbReference type="Pfam" id="PF00989">
    <property type="entry name" value="PAS"/>
    <property type="match status" value="1"/>
</dbReference>
<evidence type="ECO:0000256" key="10">
    <source>
        <dbReference type="SAM" id="Coils"/>
    </source>
</evidence>
<evidence type="ECO:0000256" key="8">
    <source>
        <dbReference type="ARBA" id="ARBA00023012"/>
    </source>
</evidence>
<keyword evidence="10" id="KW-0175">Coiled coil</keyword>
<evidence type="ECO:0000256" key="6">
    <source>
        <dbReference type="ARBA" id="ARBA00022777"/>
    </source>
</evidence>
<accession>A0A5A7NAN1</accession>
<dbReference type="SUPFAM" id="SSF55874">
    <property type="entry name" value="ATPase domain of HSP90 chaperone/DNA topoisomerase II/histidine kinase"/>
    <property type="match status" value="1"/>
</dbReference>
<dbReference type="SMART" id="SM00387">
    <property type="entry name" value="HATPase_c"/>
    <property type="match status" value="1"/>
</dbReference>
<reference evidence="13 14" key="1">
    <citation type="submission" date="2019-09" db="EMBL/GenBank/DDBJ databases">
        <title>NBRP : Genome information of microbial organism related human and environment.</title>
        <authorList>
            <person name="Hattori M."/>
            <person name="Oshima K."/>
            <person name="Inaba H."/>
            <person name="Suda W."/>
            <person name="Sakamoto M."/>
            <person name="Iino T."/>
            <person name="Kitahara M."/>
            <person name="Oshida Y."/>
            <person name="Iida T."/>
            <person name="Kudo T."/>
            <person name="Itoh T."/>
            <person name="Ohkuma M."/>
        </authorList>
    </citation>
    <scope>NUCLEOTIDE SEQUENCE [LARGE SCALE GENOMIC DNA]</scope>
    <source>
        <strain evidence="13 14">Q-1</strain>
    </source>
</reference>
<dbReference type="InterPro" id="IPR003661">
    <property type="entry name" value="HisK_dim/P_dom"/>
</dbReference>
<evidence type="ECO:0000259" key="12">
    <source>
        <dbReference type="PROSITE" id="PS50112"/>
    </source>
</evidence>
<organism evidence="13 14">
    <name type="scientific">Iodidimonas nitroreducens</name>
    <dbReference type="NCBI Taxonomy" id="1236968"/>
    <lineage>
        <taxon>Bacteria</taxon>
        <taxon>Pseudomonadati</taxon>
        <taxon>Pseudomonadota</taxon>
        <taxon>Alphaproteobacteria</taxon>
        <taxon>Iodidimonadales</taxon>
        <taxon>Iodidimonadaceae</taxon>
        <taxon>Iodidimonas</taxon>
    </lineage>
</organism>
<comment type="subcellular location">
    <subcellularLocation>
        <location evidence="2">Membrane</location>
    </subcellularLocation>
</comment>
<keyword evidence="9" id="KW-0472">Membrane</keyword>
<proteinExistence type="predicted"/>
<dbReference type="AlphaFoldDB" id="A0A5A7NAN1"/>
<dbReference type="SMART" id="SM00091">
    <property type="entry name" value="PAS"/>
    <property type="match status" value="1"/>
</dbReference>
<dbReference type="Gene3D" id="3.30.450.20">
    <property type="entry name" value="PAS domain"/>
    <property type="match status" value="1"/>
</dbReference>
<dbReference type="Pfam" id="PF00512">
    <property type="entry name" value="HisKA"/>
    <property type="match status" value="1"/>
</dbReference>
<dbReference type="FunFam" id="1.10.287.130:FF:000038">
    <property type="entry name" value="Sensory transduction histidine kinase"/>
    <property type="match status" value="1"/>
</dbReference>
<evidence type="ECO:0000259" key="11">
    <source>
        <dbReference type="PROSITE" id="PS50109"/>
    </source>
</evidence>
<dbReference type="InterPro" id="IPR003594">
    <property type="entry name" value="HATPase_dom"/>
</dbReference>
<name>A0A5A7NAN1_9PROT</name>
<dbReference type="InterPro" id="IPR036890">
    <property type="entry name" value="HATPase_C_sf"/>
</dbReference>
<dbReference type="PROSITE" id="PS50109">
    <property type="entry name" value="HIS_KIN"/>
    <property type="match status" value="1"/>
</dbReference>
<keyword evidence="4" id="KW-0808">Transferase</keyword>
<dbReference type="PANTHER" id="PTHR43711">
    <property type="entry name" value="TWO-COMPONENT HISTIDINE KINASE"/>
    <property type="match status" value="1"/>
</dbReference>
<evidence type="ECO:0000256" key="2">
    <source>
        <dbReference type="ARBA" id="ARBA00004370"/>
    </source>
</evidence>
<evidence type="ECO:0000256" key="5">
    <source>
        <dbReference type="ARBA" id="ARBA00022741"/>
    </source>
</evidence>
<dbReference type="SUPFAM" id="SSF47384">
    <property type="entry name" value="Homodimeric domain of signal transducing histidine kinase"/>
    <property type="match status" value="1"/>
</dbReference>
<dbReference type="InterPro" id="IPR013767">
    <property type="entry name" value="PAS_fold"/>
</dbReference>
<comment type="catalytic activity">
    <reaction evidence="1">
        <text>ATP + protein L-histidine = ADP + protein N-phospho-L-histidine.</text>
        <dbReference type="EC" id="2.7.13.3"/>
    </reaction>
</comment>
<dbReference type="GO" id="GO:0005524">
    <property type="term" value="F:ATP binding"/>
    <property type="evidence" value="ECO:0007669"/>
    <property type="project" value="UniProtKB-KW"/>
</dbReference>
<evidence type="ECO:0000313" key="14">
    <source>
        <dbReference type="Proteomes" id="UP000324996"/>
    </source>
</evidence>